<dbReference type="InterPro" id="IPR032710">
    <property type="entry name" value="NTF2-like_dom_sf"/>
</dbReference>
<dbReference type="Pfam" id="PF00866">
    <property type="entry name" value="Ring_hydroxyl_B"/>
    <property type="match status" value="1"/>
</dbReference>
<keyword evidence="2" id="KW-0560">Oxidoreductase</keyword>
<comment type="similarity">
    <text evidence="1">Belongs to the bacterial ring-hydroxylating dioxygenase beta subunit family.</text>
</comment>
<comment type="caution">
    <text evidence="3">The sequence shown here is derived from an EMBL/GenBank/DDBJ whole genome shotgun (WGS) entry which is preliminary data.</text>
</comment>
<keyword evidence="4" id="KW-1185">Reference proteome</keyword>
<keyword evidence="3" id="KW-0223">Dioxygenase</keyword>
<dbReference type="Proteomes" id="UP000057737">
    <property type="component" value="Unassembled WGS sequence"/>
</dbReference>
<evidence type="ECO:0000313" key="4">
    <source>
        <dbReference type="Proteomes" id="UP000057737"/>
    </source>
</evidence>
<reference evidence="3 4" key="1">
    <citation type="submission" date="2015-11" db="EMBL/GenBank/DDBJ databases">
        <title>Draft Genome Sequence of the Strain BR 10303 (Bradyrhizobium sp.) isolated from nodules of Centrolobium paraense.</title>
        <authorList>
            <person name="Zelli J.E."/>
            <person name="Simoes-Araujo J.L."/>
            <person name="Barauna A.C."/>
            <person name="Silva K."/>
        </authorList>
    </citation>
    <scope>NUCLEOTIDE SEQUENCE [LARGE SCALE GENOMIC DNA]</scope>
    <source>
        <strain evidence="3 4">BR 10303</strain>
    </source>
</reference>
<organism evidence="3 4">
    <name type="scientific">Bradyrhizobium macuxiense</name>
    <dbReference type="NCBI Taxonomy" id="1755647"/>
    <lineage>
        <taxon>Bacteria</taxon>
        <taxon>Pseudomonadati</taxon>
        <taxon>Pseudomonadota</taxon>
        <taxon>Alphaproteobacteria</taxon>
        <taxon>Hyphomicrobiales</taxon>
        <taxon>Nitrobacteraceae</taxon>
        <taxon>Bradyrhizobium</taxon>
    </lineage>
</organism>
<dbReference type="OrthoDB" id="7446267at2"/>
<dbReference type="RefSeq" id="WP_082747275.1">
    <property type="nucleotide sequence ID" value="NZ_LNCU01000010.1"/>
</dbReference>
<dbReference type="GO" id="GO:0019380">
    <property type="term" value="P:3-phenylpropionate catabolic process"/>
    <property type="evidence" value="ECO:0007669"/>
    <property type="project" value="TreeGrafter"/>
</dbReference>
<dbReference type="InterPro" id="IPR000391">
    <property type="entry name" value="Rng_hydr_dOase-bsu"/>
</dbReference>
<evidence type="ECO:0000256" key="1">
    <source>
        <dbReference type="ARBA" id="ARBA00009570"/>
    </source>
</evidence>
<dbReference type="AlphaFoldDB" id="A0A120FS31"/>
<dbReference type="CDD" id="cd00667">
    <property type="entry name" value="ring_hydroxylating_dioxygenases_beta"/>
    <property type="match status" value="1"/>
</dbReference>
<dbReference type="Gene3D" id="3.10.450.50">
    <property type="match status" value="1"/>
</dbReference>
<evidence type="ECO:0000313" key="3">
    <source>
        <dbReference type="EMBL" id="KWV61054.1"/>
    </source>
</evidence>
<dbReference type="EMBL" id="LNCU01000010">
    <property type="protein sequence ID" value="KWV61054.1"/>
    <property type="molecule type" value="Genomic_DNA"/>
</dbReference>
<protein>
    <submittedName>
        <fullName evidence="3">3-phenylpropionate dioxygenase</fullName>
    </submittedName>
</protein>
<proteinExistence type="inferred from homology"/>
<accession>A0A120FS31</accession>
<dbReference type="PANTHER" id="PTHR41534">
    <property type="entry name" value="BLR3401 PROTEIN"/>
    <property type="match status" value="1"/>
</dbReference>
<dbReference type="SUPFAM" id="SSF54427">
    <property type="entry name" value="NTF2-like"/>
    <property type="match status" value="1"/>
</dbReference>
<dbReference type="PANTHER" id="PTHR41534:SF2">
    <property type="entry name" value="3-PHENYLPROPIONATE_CINNAMIC ACID DIOXYGENASE SUBUNIT BETA"/>
    <property type="match status" value="1"/>
</dbReference>
<gene>
    <name evidence="3" type="ORF">AS156_27035</name>
</gene>
<dbReference type="NCBIfam" id="NF007479">
    <property type="entry name" value="PRK10069.1"/>
    <property type="match status" value="1"/>
</dbReference>
<name>A0A120FS31_9BRAD</name>
<evidence type="ECO:0000256" key="2">
    <source>
        <dbReference type="ARBA" id="ARBA00023002"/>
    </source>
</evidence>
<sequence>MTTTVQDKQPAAAAANAAIERTAAYYRLKADVEDFYYHEADLIDDRRFRDWLDLLAEDISYFMPIRRNVKFGQQAARENTRRGEGMSWFDEDKWTLTKRVEQILTGVHYAEEPLSRITHMVSNVQIKAVRPDLDAPRELDVTSRFLVYQNRVEYETYTFVGRRNDTLRLTEAGWKIARREILLEQNILMAKNLTTFF</sequence>
<dbReference type="GO" id="GO:0051213">
    <property type="term" value="F:dioxygenase activity"/>
    <property type="evidence" value="ECO:0007669"/>
    <property type="project" value="UniProtKB-KW"/>
</dbReference>